<evidence type="ECO:0000313" key="3">
    <source>
        <dbReference type="EMBL" id="MBF4552661.1"/>
    </source>
</evidence>
<evidence type="ECO:0000259" key="2">
    <source>
        <dbReference type="SMART" id="SM00507"/>
    </source>
</evidence>
<proteinExistence type="predicted"/>
<dbReference type="CDD" id="cd00085">
    <property type="entry name" value="HNHc"/>
    <property type="match status" value="1"/>
</dbReference>
<keyword evidence="3" id="KW-0540">Nuclease</keyword>
<dbReference type="RefSeq" id="WP_194555553.1">
    <property type="nucleotide sequence ID" value="NZ_JADKMY010000001.1"/>
</dbReference>
<dbReference type="Gene3D" id="1.10.30.50">
    <property type="match status" value="1"/>
</dbReference>
<feature type="domain" description="HNH nuclease" evidence="2">
    <location>
        <begin position="284"/>
        <end position="339"/>
    </location>
</feature>
<dbReference type="EMBL" id="JADKMY010000001">
    <property type="protein sequence ID" value="MBF4552661.1"/>
    <property type="molecule type" value="Genomic_DNA"/>
</dbReference>
<comment type="caution">
    <text evidence="3">The sequence shown here is derived from an EMBL/GenBank/DDBJ whole genome shotgun (WGS) entry which is preliminary data.</text>
</comment>
<accession>A0ABR9ZGW9</accession>
<sequence>MKTAHTSTPLNQPLLTTAPSWRILESSDNLSRAAVALNQQHLAIARMVMPDSQACVSDVASRLGVRLGIAEHRALAYVAIGFMLHNFPRLATNLGQGHFSFDHVRRLADSLECLPLEFHEAVETDLLKVSSPRRPNQATPSVRRVGRLVRDIIEDHHPPARPRDPDDKPKPQPHDRQLSWDERGEETTDFFLTLDKASSEEIIQLVKSVAAKENCSRADALMRLLRGQSTAEISLNLYSPINGKRIWAAGQWLDAERSAEWFARVTHTVTPGWARCEGYQPTPLIRASVMGRDGHCRFPGCDVPAERCDLDHVRRWDDGGGESETSTDNLHCLCRKHHRLKTAGQWDVALHRDGTEVWTSHGDGHVVVTEPGGVLGRETFEHRAIRRSKLLAQYNIDRLDTDTDFPF</sequence>
<dbReference type="InterPro" id="IPR003615">
    <property type="entry name" value="HNH_nuc"/>
</dbReference>
<dbReference type="GO" id="GO:0004519">
    <property type="term" value="F:endonuclease activity"/>
    <property type="evidence" value="ECO:0007669"/>
    <property type="project" value="UniProtKB-KW"/>
</dbReference>
<dbReference type="SMART" id="SM00507">
    <property type="entry name" value="HNHc"/>
    <property type="match status" value="1"/>
</dbReference>
<reference evidence="3 4" key="1">
    <citation type="submission" date="2020-10" db="EMBL/GenBank/DDBJ databases">
        <title>Novel species in genus Corynebacterium.</title>
        <authorList>
            <person name="Zhang G."/>
        </authorList>
    </citation>
    <scope>NUCLEOTIDE SEQUENCE [LARGE SCALE GENOMIC DNA]</scope>
    <source>
        <strain evidence="3 4">DSM 45110</strain>
    </source>
</reference>
<evidence type="ECO:0000313" key="4">
    <source>
        <dbReference type="Proteomes" id="UP000635902"/>
    </source>
</evidence>
<protein>
    <submittedName>
        <fullName evidence="3">HNH endonuclease</fullName>
    </submittedName>
</protein>
<name>A0ABR9ZGW9_9CORY</name>
<keyword evidence="3" id="KW-0378">Hydrolase</keyword>
<evidence type="ECO:0000256" key="1">
    <source>
        <dbReference type="SAM" id="MobiDB-lite"/>
    </source>
</evidence>
<gene>
    <name evidence="3" type="ORF">IRY30_01015</name>
</gene>
<keyword evidence="4" id="KW-1185">Reference proteome</keyword>
<organism evidence="3 4">
    <name type="scientific">Corynebacterium suicordis DSM 45110</name>
    <dbReference type="NCBI Taxonomy" id="1121369"/>
    <lineage>
        <taxon>Bacteria</taxon>
        <taxon>Bacillati</taxon>
        <taxon>Actinomycetota</taxon>
        <taxon>Actinomycetes</taxon>
        <taxon>Mycobacteriales</taxon>
        <taxon>Corynebacteriaceae</taxon>
        <taxon>Corynebacterium</taxon>
    </lineage>
</organism>
<keyword evidence="3" id="KW-0255">Endonuclease</keyword>
<dbReference type="Proteomes" id="UP000635902">
    <property type="component" value="Unassembled WGS sequence"/>
</dbReference>
<feature type="region of interest" description="Disordered" evidence="1">
    <location>
        <begin position="154"/>
        <end position="181"/>
    </location>
</feature>